<feature type="transmembrane region" description="Helical" evidence="1">
    <location>
        <begin position="43"/>
        <end position="64"/>
    </location>
</feature>
<comment type="caution">
    <text evidence="2">The sequence shown here is derived from an EMBL/GenBank/DDBJ whole genome shotgun (WGS) entry which is preliminary data.</text>
</comment>
<evidence type="ECO:0000256" key="1">
    <source>
        <dbReference type="SAM" id="Phobius"/>
    </source>
</evidence>
<organism evidence="2 3">
    <name type="scientific">Novosphingobium malaysiense</name>
    <dbReference type="NCBI Taxonomy" id="1348853"/>
    <lineage>
        <taxon>Bacteria</taxon>
        <taxon>Pseudomonadati</taxon>
        <taxon>Pseudomonadota</taxon>
        <taxon>Alphaproteobacteria</taxon>
        <taxon>Sphingomonadales</taxon>
        <taxon>Sphingomonadaceae</taxon>
        <taxon>Novosphingobium</taxon>
    </lineage>
</organism>
<evidence type="ECO:0000313" key="2">
    <source>
        <dbReference type="EMBL" id="KHK88939.1"/>
    </source>
</evidence>
<keyword evidence="1" id="KW-0472">Membrane</keyword>
<dbReference type="STRING" id="1348853.LK12_22810"/>
<sequence>MMRQRPSHPDQMSLDWSKDVEIERIIEARVAIRAEAAALRWRFRLILVESVMMTALVLAAGFTLGQPTALVLRGAFLVGIACFTSGMLLIVLSGVACHLSERLRRWRRR</sequence>
<dbReference type="Proteomes" id="UP000031057">
    <property type="component" value="Unassembled WGS sequence"/>
</dbReference>
<dbReference type="OrthoDB" id="7477302at2"/>
<protein>
    <submittedName>
        <fullName evidence="2">Uncharacterized protein</fullName>
    </submittedName>
</protein>
<evidence type="ECO:0000313" key="3">
    <source>
        <dbReference type="Proteomes" id="UP000031057"/>
    </source>
</evidence>
<reference evidence="2 3" key="1">
    <citation type="submission" date="2014-10" db="EMBL/GenBank/DDBJ databases">
        <title>Genome sequence of Novosphingobium malaysiense MUSC 273(T).</title>
        <authorList>
            <person name="Lee L.-H."/>
        </authorList>
    </citation>
    <scope>NUCLEOTIDE SEQUENCE [LARGE SCALE GENOMIC DNA]</scope>
    <source>
        <strain evidence="2 3">MUSC 273</strain>
    </source>
</reference>
<keyword evidence="1" id="KW-1133">Transmembrane helix</keyword>
<keyword evidence="3" id="KW-1185">Reference proteome</keyword>
<name>A0A0B1ZD05_9SPHN</name>
<dbReference type="AlphaFoldDB" id="A0A0B1ZD05"/>
<dbReference type="RefSeq" id="WP_039290332.1">
    <property type="nucleotide sequence ID" value="NZ_JTDI01000011.1"/>
</dbReference>
<keyword evidence="1" id="KW-0812">Transmembrane</keyword>
<gene>
    <name evidence="2" type="ORF">LK12_22810</name>
</gene>
<dbReference type="EMBL" id="JTDI01000011">
    <property type="protein sequence ID" value="KHK88939.1"/>
    <property type="molecule type" value="Genomic_DNA"/>
</dbReference>
<feature type="transmembrane region" description="Helical" evidence="1">
    <location>
        <begin position="76"/>
        <end position="99"/>
    </location>
</feature>
<accession>A0A0B1ZD05</accession>
<proteinExistence type="predicted"/>